<evidence type="ECO:0000313" key="2">
    <source>
        <dbReference type="Proteomes" id="UP001501758"/>
    </source>
</evidence>
<keyword evidence="2" id="KW-1185">Reference proteome</keyword>
<comment type="caution">
    <text evidence="1">The sequence shown here is derived from an EMBL/GenBank/DDBJ whole genome shotgun (WGS) entry which is preliminary data.</text>
</comment>
<sequence>MELLFASKYYTSYQSAEERCFYIDFGHKLIKVSFCQLLSLRYKAKQLSAQEHIEYMLNQGDTTLLLFCDKQHVLLLDTLQVLDFVDLIHGTFTMIELQDILVTV</sequence>
<reference evidence="2" key="1">
    <citation type="journal article" date="2019" name="Int. J. Syst. Evol. Microbiol.">
        <title>The Global Catalogue of Microorganisms (GCM) 10K type strain sequencing project: providing services to taxonomists for standard genome sequencing and annotation.</title>
        <authorList>
            <consortium name="The Broad Institute Genomics Platform"/>
            <consortium name="The Broad Institute Genome Sequencing Center for Infectious Disease"/>
            <person name="Wu L."/>
            <person name="Ma J."/>
        </authorList>
    </citation>
    <scope>NUCLEOTIDE SEQUENCE [LARGE SCALE GENOMIC DNA]</scope>
    <source>
        <strain evidence="2">JCM 15974</strain>
    </source>
</reference>
<name>A0ABP3U6P3_9FLAO</name>
<proteinExistence type="predicted"/>
<protein>
    <submittedName>
        <fullName evidence="1">Uncharacterized protein</fullName>
    </submittedName>
</protein>
<dbReference type="EMBL" id="BAAAGE010000002">
    <property type="protein sequence ID" value="GAA0722861.1"/>
    <property type="molecule type" value="Genomic_DNA"/>
</dbReference>
<evidence type="ECO:0000313" key="1">
    <source>
        <dbReference type="EMBL" id="GAA0722861.1"/>
    </source>
</evidence>
<organism evidence="1 2">
    <name type="scientific">Aquimarina litoralis</name>
    <dbReference type="NCBI Taxonomy" id="584605"/>
    <lineage>
        <taxon>Bacteria</taxon>
        <taxon>Pseudomonadati</taxon>
        <taxon>Bacteroidota</taxon>
        <taxon>Flavobacteriia</taxon>
        <taxon>Flavobacteriales</taxon>
        <taxon>Flavobacteriaceae</taxon>
        <taxon>Aquimarina</taxon>
    </lineage>
</organism>
<dbReference type="Proteomes" id="UP001501758">
    <property type="component" value="Unassembled WGS sequence"/>
</dbReference>
<accession>A0ABP3U6P3</accession>
<dbReference type="RefSeq" id="WP_343912706.1">
    <property type="nucleotide sequence ID" value="NZ_BAAAGE010000002.1"/>
</dbReference>
<gene>
    <name evidence="1" type="ORF">GCM10009430_25690</name>
</gene>